<dbReference type="SUPFAM" id="SSF53335">
    <property type="entry name" value="S-adenosyl-L-methionine-dependent methyltransferases"/>
    <property type="match status" value="1"/>
</dbReference>
<keyword evidence="3" id="KW-0489">Methyltransferase</keyword>
<evidence type="ECO:0000256" key="3">
    <source>
        <dbReference type="ARBA" id="ARBA00022603"/>
    </source>
</evidence>
<keyword evidence="9" id="KW-1185">Reference proteome</keyword>
<proteinExistence type="inferred from homology"/>
<reference evidence="8 9" key="1">
    <citation type="submission" date="2016-02" db="EMBL/GenBank/DDBJ databases">
        <authorList>
            <person name="Wen L."/>
            <person name="He K."/>
            <person name="Yang H."/>
        </authorList>
    </citation>
    <scope>NUCLEOTIDE SEQUENCE [LARGE SCALE GENOMIC DNA]</scope>
    <source>
        <strain evidence="8 9">CV58</strain>
    </source>
</reference>
<dbReference type="PROSITE" id="PS00093">
    <property type="entry name" value="N4_MTASE"/>
    <property type="match status" value="1"/>
</dbReference>
<protein>
    <recommendedName>
        <fullName evidence="2">site-specific DNA-methyltransferase (cytosine-N(4)-specific)</fullName>
        <ecNumber evidence="2">2.1.1.113</ecNumber>
    </recommendedName>
</protein>
<gene>
    <name evidence="8" type="ORF">AXE65_05965</name>
</gene>
<evidence type="ECO:0000256" key="7">
    <source>
        <dbReference type="ARBA" id="ARBA00049120"/>
    </source>
</evidence>
<dbReference type="RefSeq" id="WP_068392227.1">
    <property type="nucleotide sequence ID" value="NZ_LSZO01000192.1"/>
</dbReference>
<keyword evidence="4" id="KW-0808">Transferase</keyword>
<comment type="caution">
    <text evidence="8">The sequence shown here is derived from an EMBL/GenBank/DDBJ whole genome shotgun (WGS) entry which is preliminary data.</text>
</comment>
<dbReference type="GO" id="GO:0009307">
    <property type="term" value="P:DNA restriction-modification system"/>
    <property type="evidence" value="ECO:0007669"/>
    <property type="project" value="UniProtKB-KW"/>
</dbReference>
<dbReference type="InterPro" id="IPR017985">
    <property type="entry name" value="MeTrfase_CN4_CS"/>
</dbReference>
<evidence type="ECO:0000256" key="4">
    <source>
        <dbReference type="ARBA" id="ARBA00022679"/>
    </source>
</evidence>
<dbReference type="Proteomes" id="UP000072660">
    <property type="component" value="Unassembled WGS sequence"/>
</dbReference>
<dbReference type="InterPro" id="IPR029063">
    <property type="entry name" value="SAM-dependent_MTases_sf"/>
</dbReference>
<dbReference type="GO" id="GO:0015667">
    <property type="term" value="F:site-specific DNA-methyltransferase (cytosine-N4-specific) activity"/>
    <property type="evidence" value="ECO:0007669"/>
    <property type="project" value="UniProtKB-EC"/>
</dbReference>
<comment type="similarity">
    <text evidence="1">Belongs to the N(4)/N(6)-methyltransferase family. N(4) subfamily.</text>
</comment>
<name>A0A139SMF1_9GAMM</name>
<dbReference type="GO" id="GO:0032259">
    <property type="term" value="P:methylation"/>
    <property type="evidence" value="ECO:0007669"/>
    <property type="project" value="UniProtKB-KW"/>
</dbReference>
<dbReference type="Gene3D" id="3.40.50.150">
    <property type="entry name" value="Vaccinia Virus protein VP39"/>
    <property type="match status" value="1"/>
</dbReference>
<evidence type="ECO:0000313" key="8">
    <source>
        <dbReference type="EMBL" id="KXU35721.1"/>
    </source>
</evidence>
<evidence type="ECO:0000256" key="5">
    <source>
        <dbReference type="ARBA" id="ARBA00022691"/>
    </source>
</evidence>
<evidence type="ECO:0000256" key="2">
    <source>
        <dbReference type="ARBA" id="ARBA00012185"/>
    </source>
</evidence>
<evidence type="ECO:0000256" key="1">
    <source>
        <dbReference type="ARBA" id="ARBA00010203"/>
    </source>
</evidence>
<evidence type="ECO:0000313" key="9">
    <source>
        <dbReference type="Proteomes" id="UP000072660"/>
    </source>
</evidence>
<sequence>MPASLKLPLVDLWLNPIHQGDCLQIMQSLPENSIDLVMTSPPYNIKNSTGNGLKCGKGGKWANAALIEP</sequence>
<keyword evidence="5" id="KW-0949">S-adenosyl-L-methionine</keyword>
<comment type="catalytic activity">
    <reaction evidence="7">
        <text>a 2'-deoxycytidine in DNA + S-adenosyl-L-methionine = an N(4)-methyl-2'-deoxycytidine in DNA + S-adenosyl-L-homocysteine + H(+)</text>
        <dbReference type="Rhea" id="RHEA:16857"/>
        <dbReference type="Rhea" id="RHEA-COMP:11369"/>
        <dbReference type="Rhea" id="RHEA-COMP:13674"/>
        <dbReference type="ChEBI" id="CHEBI:15378"/>
        <dbReference type="ChEBI" id="CHEBI:57856"/>
        <dbReference type="ChEBI" id="CHEBI:59789"/>
        <dbReference type="ChEBI" id="CHEBI:85452"/>
        <dbReference type="ChEBI" id="CHEBI:137933"/>
        <dbReference type="EC" id="2.1.1.113"/>
    </reaction>
</comment>
<dbReference type="EMBL" id="LSZO01000192">
    <property type="protein sequence ID" value="KXU35721.1"/>
    <property type="molecule type" value="Genomic_DNA"/>
</dbReference>
<dbReference type="EC" id="2.1.1.113" evidence="2"/>
<dbReference type="AlphaFoldDB" id="A0A139SMF1"/>
<dbReference type="OrthoDB" id="9816043at2"/>
<organism evidence="8 9">
    <name type="scientific">Ventosimonas gracilis</name>
    <dbReference type="NCBI Taxonomy" id="1680762"/>
    <lineage>
        <taxon>Bacteria</taxon>
        <taxon>Pseudomonadati</taxon>
        <taxon>Pseudomonadota</taxon>
        <taxon>Gammaproteobacteria</taxon>
        <taxon>Pseudomonadales</taxon>
        <taxon>Ventosimonadaceae</taxon>
        <taxon>Ventosimonas</taxon>
    </lineage>
</organism>
<evidence type="ECO:0000256" key="6">
    <source>
        <dbReference type="ARBA" id="ARBA00022747"/>
    </source>
</evidence>
<keyword evidence="6" id="KW-0680">Restriction system</keyword>
<dbReference type="GO" id="GO:0003677">
    <property type="term" value="F:DNA binding"/>
    <property type="evidence" value="ECO:0007669"/>
    <property type="project" value="InterPro"/>
</dbReference>
<accession>A0A139SMF1</accession>